<dbReference type="Proteomes" id="UP000019151">
    <property type="component" value="Plasmid 1"/>
</dbReference>
<evidence type="ECO:0000313" key="2">
    <source>
        <dbReference type="EMBL" id="AHG92572.1"/>
    </source>
</evidence>
<dbReference type="RefSeq" id="WP_025413906.1">
    <property type="nucleotide sequence ID" value="NZ_CP007129.1"/>
</dbReference>
<evidence type="ECO:0000256" key="1">
    <source>
        <dbReference type="SAM" id="SignalP"/>
    </source>
</evidence>
<feature type="signal peptide" evidence="1">
    <location>
        <begin position="1"/>
        <end position="32"/>
    </location>
</feature>
<dbReference type="AlphaFoldDB" id="W0RQ12"/>
<keyword evidence="2" id="KW-0614">Plasmid</keyword>
<accession>W0RQ12</accession>
<dbReference type="Pfam" id="PF11306">
    <property type="entry name" value="DUF3108"/>
    <property type="match status" value="1"/>
</dbReference>
<gene>
    <name evidence="2" type="ORF">J421_5037</name>
</gene>
<organism evidence="2 3">
    <name type="scientific">Gemmatirosa kalamazoonensis</name>
    <dbReference type="NCBI Taxonomy" id="861299"/>
    <lineage>
        <taxon>Bacteria</taxon>
        <taxon>Pseudomonadati</taxon>
        <taxon>Gemmatimonadota</taxon>
        <taxon>Gemmatimonadia</taxon>
        <taxon>Gemmatimonadales</taxon>
        <taxon>Gemmatimonadaceae</taxon>
        <taxon>Gemmatirosa</taxon>
    </lineage>
</organism>
<name>W0RQ12_9BACT</name>
<geneLocation type="plasmid" evidence="2 3">
    <name>1</name>
</geneLocation>
<feature type="chain" id="PRO_5004794418" description="DUF3108 domain-containing protein" evidence="1">
    <location>
        <begin position="33"/>
        <end position="267"/>
    </location>
</feature>
<dbReference type="HOGENOM" id="CLU_073797_2_0_0"/>
<proteinExistence type="predicted"/>
<sequence length="267" mass="29717">MCTNAYGEWARRIARATIALGAALTTASGATAQSSSGAARLPFFVGERLEYRVRAGRVGAVGRTTMVVDTPQVLRGTTAWVLRFDFHAKVGPIGAVDHTESWLDPERLTSLRFHKHERHPLSKHDERVELYPETHRWAAEDGASGTIASEAPLDELSFMYVLRTLSLTDTGVTYARHFDAARNPTRVRVLGRRSVTTEAGTFRTVLVEMRVQDPRRFRGEGVILLDLTDDHCRIPVRIESTMPVIGKTTMTLEAQNHPAEHHLAQLP</sequence>
<evidence type="ECO:0000313" key="3">
    <source>
        <dbReference type="Proteomes" id="UP000019151"/>
    </source>
</evidence>
<evidence type="ECO:0008006" key="4">
    <source>
        <dbReference type="Google" id="ProtNLM"/>
    </source>
</evidence>
<reference evidence="2 3" key="1">
    <citation type="journal article" date="2014" name="Genome Announc.">
        <title>Genome Sequence and Methylome of Soil Bacterium Gemmatirosa kalamazoonensis KBS708T, a Member of the Rarely Cultivated Gemmatimonadetes Phylum.</title>
        <authorList>
            <person name="Debruyn J.M."/>
            <person name="Radosevich M."/>
            <person name="Wommack K.E."/>
            <person name="Polson S.W."/>
            <person name="Hauser L.J."/>
            <person name="Fawaz M.N."/>
            <person name="Korlach J."/>
            <person name="Tsai Y.C."/>
        </authorList>
    </citation>
    <scope>NUCLEOTIDE SEQUENCE [LARGE SCALE GENOMIC DNA]</scope>
    <source>
        <strain evidence="2 3">KBS708</strain>
        <plasmid evidence="3">Plasmid 1</plasmid>
    </source>
</reference>
<dbReference type="InterPro" id="IPR021457">
    <property type="entry name" value="DUF3108"/>
</dbReference>
<dbReference type="KEGG" id="gba:J421_5037"/>
<dbReference type="EMBL" id="CP007129">
    <property type="protein sequence ID" value="AHG92572.1"/>
    <property type="molecule type" value="Genomic_DNA"/>
</dbReference>
<protein>
    <recommendedName>
        <fullName evidence="4">DUF3108 domain-containing protein</fullName>
    </recommendedName>
</protein>
<dbReference type="OrthoDB" id="9787894at2"/>
<keyword evidence="1" id="KW-0732">Signal</keyword>
<dbReference type="InParanoid" id="W0RQ12"/>
<keyword evidence="3" id="KW-1185">Reference proteome</keyword>